<organism evidence="2 3">
    <name type="scientific">Zizania palustris</name>
    <name type="common">Northern wild rice</name>
    <dbReference type="NCBI Taxonomy" id="103762"/>
    <lineage>
        <taxon>Eukaryota</taxon>
        <taxon>Viridiplantae</taxon>
        <taxon>Streptophyta</taxon>
        <taxon>Embryophyta</taxon>
        <taxon>Tracheophyta</taxon>
        <taxon>Spermatophyta</taxon>
        <taxon>Magnoliopsida</taxon>
        <taxon>Liliopsida</taxon>
        <taxon>Poales</taxon>
        <taxon>Poaceae</taxon>
        <taxon>BOP clade</taxon>
        <taxon>Oryzoideae</taxon>
        <taxon>Oryzeae</taxon>
        <taxon>Zizaniinae</taxon>
        <taxon>Zizania</taxon>
    </lineage>
</organism>
<dbReference type="Proteomes" id="UP000729402">
    <property type="component" value="Unassembled WGS sequence"/>
</dbReference>
<accession>A0A8J5SZX1</accession>
<feature type="compositionally biased region" description="Basic and acidic residues" evidence="1">
    <location>
        <begin position="24"/>
        <end position="36"/>
    </location>
</feature>
<evidence type="ECO:0000256" key="1">
    <source>
        <dbReference type="SAM" id="MobiDB-lite"/>
    </source>
</evidence>
<keyword evidence="3" id="KW-1185">Reference proteome</keyword>
<proteinExistence type="predicted"/>
<comment type="caution">
    <text evidence="2">The sequence shown here is derived from an EMBL/GenBank/DDBJ whole genome shotgun (WGS) entry which is preliminary data.</text>
</comment>
<evidence type="ECO:0000313" key="2">
    <source>
        <dbReference type="EMBL" id="KAG8074302.1"/>
    </source>
</evidence>
<gene>
    <name evidence="2" type="ORF">GUJ93_ZPchr0006g46403</name>
</gene>
<dbReference type="AlphaFoldDB" id="A0A8J5SZX1"/>
<reference evidence="2" key="2">
    <citation type="submission" date="2021-02" db="EMBL/GenBank/DDBJ databases">
        <authorList>
            <person name="Kimball J.A."/>
            <person name="Haas M.W."/>
            <person name="Macchietto M."/>
            <person name="Kono T."/>
            <person name="Duquette J."/>
            <person name="Shao M."/>
        </authorList>
    </citation>
    <scope>NUCLEOTIDE SEQUENCE</scope>
    <source>
        <tissue evidence="2">Fresh leaf tissue</tissue>
    </source>
</reference>
<name>A0A8J5SZX1_ZIZPA</name>
<reference evidence="2" key="1">
    <citation type="journal article" date="2021" name="bioRxiv">
        <title>Whole Genome Assembly and Annotation of Northern Wild Rice, Zizania palustris L., Supports a Whole Genome Duplication in the Zizania Genus.</title>
        <authorList>
            <person name="Haas M."/>
            <person name="Kono T."/>
            <person name="Macchietto M."/>
            <person name="Millas R."/>
            <person name="McGilp L."/>
            <person name="Shao M."/>
            <person name="Duquette J."/>
            <person name="Hirsch C.N."/>
            <person name="Kimball J."/>
        </authorList>
    </citation>
    <scope>NUCLEOTIDE SEQUENCE</scope>
    <source>
        <tissue evidence="2">Fresh leaf tissue</tissue>
    </source>
</reference>
<evidence type="ECO:0000313" key="3">
    <source>
        <dbReference type="Proteomes" id="UP000729402"/>
    </source>
</evidence>
<protein>
    <submittedName>
        <fullName evidence="2">Uncharacterized protein</fullName>
    </submittedName>
</protein>
<sequence length="90" mass="10541">MLSPLLECLDAGRRRASGGTEQTAEERKKGSREMWPRRGAQRQTHPRTHAVPSSRCLPPDTIQQRRCTKHRVDLHYYYRLLALLNLQLLY</sequence>
<dbReference type="EMBL" id="JAAALK010000283">
    <property type="protein sequence ID" value="KAG8074302.1"/>
    <property type="molecule type" value="Genomic_DNA"/>
</dbReference>
<feature type="region of interest" description="Disordered" evidence="1">
    <location>
        <begin position="9"/>
        <end position="60"/>
    </location>
</feature>